<dbReference type="PANTHER" id="PTHR43651">
    <property type="entry name" value="1,4-ALPHA-GLUCAN-BRANCHING ENZYME"/>
    <property type="match status" value="1"/>
</dbReference>
<keyword evidence="8" id="KW-1185">Reference proteome</keyword>
<dbReference type="PIRSF" id="PIRSF000463">
    <property type="entry name" value="GlgB"/>
    <property type="match status" value="1"/>
</dbReference>
<feature type="domain" description="Glycosyl hydrolase family 13 catalytic" evidence="6">
    <location>
        <begin position="128"/>
        <end position="497"/>
    </location>
</feature>
<proteinExistence type="inferred from homology"/>
<dbReference type="CDD" id="cd02855">
    <property type="entry name" value="E_set_GBE_prok_N"/>
    <property type="match status" value="1"/>
</dbReference>
<evidence type="ECO:0000313" key="8">
    <source>
        <dbReference type="Proteomes" id="UP000315395"/>
    </source>
</evidence>
<dbReference type="Pfam" id="PF02806">
    <property type="entry name" value="Alpha-amylase_C"/>
    <property type="match status" value="1"/>
</dbReference>
<gene>
    <name evidence="7" type="ORF">FNH13_00530</name>
</gene>
<dbReference type="Proteomes" id="UP000315395">
    <property type="component" value="Chromosome"/>
</dbReference>
<dbReference type="GO" id="GO:0004553">
    <property type="term" value="F:hydrolase activity, hydrolyzing O-glycosyl compounds"/>
    <property type="evidence" value="ECO:0007669"/>
    <property type="project" value="InterPro"/>
</dbReference>
<dbReference type="RefSeq" id="WP_143781650.1">
    <property type="nucleotide sequence ID" value="NZ_CP041616.1"/>
</dbReference>
<dbReference type="InterPro" id="IPR017853">
    <property type="entry name" value="GH"/>
</dbReference>
<evidence type="ECO:0000256" key="4">
    <source>
        <dbReference type="ARBA" id="ARBA00022679"/>
    </source>
</evidence>
<dbReference type="SMART" id="SM00642">
    <property type="entry name" value="Aamy"/>
    <property type="match status" value="1"/>
</dbReference>
<feature type="active site" description="Proton donor" evidence="5">
    <location>
        <position position="332"/>
    </location>
</feature>
<evidence type="ECO:0000259" key="6">
    <source>
        <dbReference type="SMART" id="SM00642"/>
    </source>
</evidence>
<dbReference type="GO" id="GO:0003844">
    <property type="term" value="F:1,4-alpha-glucan branching enzyme activity"/>
    <property type="evidence" value="ECO:0007669"/>
    <property type="project" value="UniProtKB-EC"/>
</dbReference>
<protein>
    <recommendedName>
        <fullName evidence="3">1,4-alpha-glucan branching enzyme</fullName>
        <ecNumber evidence="3">2.4.1.18</ecNumber>
    </recommendedName>
</protein>
<dbReference type="PANTHER" id="PTHR43651:SF11">
    <property type="entry name" value="MALTO-OLIGOSYLTREHALOSE TREHALOHYDROLASE"/>
    <property type="match status" value="1"/>
</dbReference>
<dbReference type="Pfam" id="PF00128">
    <property type="entry name" value="Alpha-amylase"/>
    <property type="match status" value="1"/>
</dbReference>
<dbReference type="InterPro" id="IPR044143">
    <property type="entry name" value="GlgB_N_E_set_prok"/>
</dbReference>
<dbReference type="InterPro" id="IPR006048">
    <property type="entry name" value="A-amylase/branching_C"/>
</dbReference>
<dbReference type="CDD" id="cd11325">
    <property type="entry name" value="AmyAc_GTHase"/>
    <property type="match status" value="1"/>
</dbReference>
<evidence type="ECO:0000256" key="5">
    <source>
        <dbReference type="PIRSR" id="PIRSR000463-1"/>
    </source>
</evidence>
<dbReference type="AlphaFoldDB" id="A0A516G648"/>
<dbReference type="OrthoDB" id="9800174at2"/>
<dbReference type="GO" id="GO:0043169">
    <property type="term" value="F:cation binding"/>
    <property type="evidence" value="ECO:0007669"/>
    <property type="project" value="InterPro"/>
</dbReference>
<reference evidence="7 8" key="1">
    <citation type="submission" date="2019-07" db="EMBL/GenBank/DDBJ databases">
        <title>complete genome sequencing of Ornithinimicrobium sp. H23M54.</title>
        <authorList>
            <person name="Bae J.-W."/>
            <person name="Lee S.-Y."/>
        </authorList>
    </citation>
    <scope>NUCLEOTIDE SEQUENCE [LARGE SCALE GENOMIC DNA]</scope>
    <source>
        <strain evidence="7 8">H23M54</strain>
    </source>
</reference>
<dbReference type="InterPro" id="IPR037439">
    <property type="entry name" value="Branching_enzy"/>
</dbReference>
<name>A0A516G648_9MICO</name>
<comment type="catalytic activity">
    <reaction evidence="1">
        <text>Transfers a segment of a (1-&gt;4)-alpha-D-glucan chain to a primary hydroxy group in a similar glucan chain.</text>
        <dbReference type="EC" id="2.4.1.18"/>
    </reaction>
</comment>
<sequence>MAHTAPSPHPGMGATLHDDGVTFRVWAPNARGVAAVGSYDEWKDPAQLSPDGDGSAGTWSVHVPGVSAGAEYQFKVTTGGGEDVWRADPYARVMTNSVGNSVVYDPHAFDWGDDDFQMPHWDDVVIYEMHVGTFAADQEHRGTFDRAAERLPYLRELGISVVQVMPPAEYAGDISWGYNPAHMFAVESSYGGPDAFKRFIKAAHEHGIAVIVDVVHNHIGPSDLDLWRFDGWHENDGGGIYFYNDWRAETPWGATRPDFGRAAVRQFLFDSAKLWLREFRCDGLRFDATAYIRSVHGTVQDAGSMLPDATEYLQSLNSALSSDQPWKLLIAEDLQNDPTVTMPVEQGGLGFHAQWDAGFVHVVRRALTELDDSGRDMSEVAQGILGTGRGAAGSRVIYTESHDEVANGKTRVPEAISPGAADSLAAKKRATLGSAAVFFAPGMPMFFQGQEMLADRYFDDSVPLDWRDVRDHSGIVAMHRHLIALRRNRQGTTAGLRGPNANVIRVDQGRGLIILHRWGQGGPHDDTLVALNFSASPVTDYRVGMPRAGRWAVRFNGDSTLYDPAFGDHPVFDVVTDPEPADDCAQSATLAVGAYSAVVLSLEP</sequence>
<comment type="similarity">
    <text evidence="2">Belongs to the glycosyl hydrolase 13 family. GlgB subfamily.</text>
</comment>
<dbReference type="KEGG" id="orz:FNH13_00530"/>
<dbReference type="InterPro" id="IPR013783">
    <property type="entry name" value="Ig-like_fold"/>
</dbReference>
<keyword evidence="4" id="KW-0808">Transferase</keyword>
<evidence type="ECO:0000256" key="2">
    <source>
        <dbReference type="ARBA" id="ARBA00009000"/>
    </source>
</evidence>
<dbReference type="SUPFAM" id="SSF51011">
    <property type="entry name" value="Glycosyl hydrolase domain"/>
    <property type="match status" value="1"/>
</dbReference>
<dbReference type="GO" id="GO:0005978">
    <property type="term" value="P:glycogen biosynthetic process"/>
    <property type="evidence" value="ECO:0007669"/>
    <property type="project" value="InterPro"/>
</dbReference>
<dbReference type="InterPro" id="IPR013780">
    <property type="entry name" value="Glyco_hydro_b"/>
</dbReference>
<evidence type="ECO:0000256" key="1">
    <source>
        <dbReference type="ARBA" id="ARBA00000826"/>
    </source>
</evidence>
<dbReference type="Gene3D" id="2.60.40.1180">
    <property type="entry name" value="Golgi alpha-mannosidase II"/>
    <property type="match status" value="1"/>
</dbReference>
<dbReference type="InterPro" id="IPR004193">
    <property type="entry name" value="Glyco_hydro_13_N"/>
</dbReference>
<dbReference type="InterPro" id="IPR006047">
    <property type="entry name" value="GH13_cat_dom"/>
</dbReference>
<evidence type="ECO:0000313" key="7">
    <source>
        <dbReference type="EMBL" id="QDO86987.1"/>
    </source>
</evidence>
<dbReference type="SUPFAM" id="SSF81296">
    <property type="entry name" value="E set domains"/>
    <property type="match status" value="1"/>
</dbReference>
<dbReference type="Gene3D" id="3.20.20.80">
    <property type="entry name" value="Glycosidases"/>
    <property type="match status" value="1"/>
</dbReference>
<dbReference type="EC" id="2.4.1.18" evidence="3"/>
<accession>A0A516G648</accession>
<dbReference type="Gene3D" id="2.60.40.10">
    <property type="entry name" value="Immunoglobulins"/>
    <property type="match status" value="1"/>
</dbReference>
<dbReference type="EMBL" id="CP041616">
    <property type="protein sequence ID" value="QDO86987.1"/>
    <property type="molecule type" value="Genomic_DNA"/>
</dbReference>
<dbReference type="SUPFAM" id="SSF51445">
    <property type="entry name" value="(Trans)glycosidases"/>
    <property type="match status" value="1"/>
</dbReference>
<feature type="active site" description="Nucleophile" evidence="5">
    <location>
        <position position="287"/>
    </location>
</feature>
<organism evidence="7 8">
    <name type="scientific">Ornithinimicrobium ciconiae</name>
    <dbReference type="NCBI Taxonomy" id="2594265"/>
    <lineage>
        <taxon>Bacteria</taxon>
        <taxon>Bacillati</taxon>
        <taxon>Actinomycetota</taxon>
        <taxon>Actinomycetes</taxon>
        <taxon>Micrococcales</taxon>
        <taxon>Ornithinimicrobiaceae</taxon>
        <taxon>Ornithinimicrobium</taxon>
    </lineage>
</organism>
<dbReference type="Pfam" id="PF02922">
    <property type="entry name" value="CBM_48"/>
    <property type="match status" value="1"/>
</dbReference>
<evidence type="ECO:0000256" key="3">
    <source>
        <dbReference type="ARBA" id="ARBA00012541"/>
    </source>
</evidence>
<dbReference type="InterPro" id="IPR014756">
    <property type="entry name" value="Ig_E-set"/>
</dbReference>